<evidence type="ECO:0000313" key="2">
    <source>
        <dbReference type="Proteomes" id="UP000184191"/>
    </source>
</evidence>
<accession>A0A1M6WBU3</accession>
<gene>
    <name evidence="1" type="ORF">SAMN05444414_102233</name>
</gene>
<dbReference type="EMBL" id="FRBN01000002">
    <property type="protein sequence ID" value="SHK91164.1"/>
    <property type="molecule type" value="Genomic_DNA"/>
</dbReference>
<proteinExistence type="predicted"/>
<keyword evidence="2" id="KW-1185">Reference proteome</keyword>
<sequence>MRLCLHGINEIPPDFVVHDESVEDQFDLDRFYEIGATLEVAHLLWSSSIRLLRLYKSSGRENLLTLSVKRAAQGIATATFSVGENEEQSLLSYSSNVAEELFQLALDDLDEVHKYGVKARLKKPVWPDENNTNWSKYLMLSARATFEGYEQETYWDIWVEWYQGFLDGNPMDWGLQRRVALIDDATWEAGPEAVAEEIERIRAKLLAEKAPQAERVEFNPDTAKFFTVPVEIAKPDLLGATLSQVSDALEDVLASPSNGLHGNAREVRVLRRVFTKYGNDPQQIEMSFVSVHRGLTRQILNDELPPSEENLALQTAVEEGARAIRATHADIAENRKILNEQVIRELPEGGKETLEDALPMLVAISEAGLAEEWQHDIPQLINDATLPLPSGAPPLPGADEATRIFSRVAKIALHLKAAEVVHRIDQGAAYKATAIALMLRELVKLGFGLF</sequence>
<name>A0A1M6WBU3_9RHOB</name>
<reference evidence="2" key="1">
    <citation type="submission" date="2016-11" db="EMBL/GenBank/DDBJ databases">
        <authorList>
            <person name="Varghese N."/>
            <person name="Submissions S."/>
        </authorList>
    </citation>
    <scope>NUCLEOTIDE SEQUENCE [LARGE SCALE GENOMIC DNA]</scope>
    <source>
        <strain evidence="2">DSM 29327</strain>
    </source>
</reference>
<dbReference type="Proteomes" id="UP000184191">
    <property type="component" value="Unassembled WGS sequence"/>
</dbReference>
<protein>
    <submittedName>
        <fullName evidence="1">Uncharacterized protein</fullName>
    </submittedName>
</protein>
<dbReference type="STRING" id="1054996.SAMN05444414_102233"/>
<organism evidence="1 2">
    <name type="scientific">Roseovarius marisflavi</name>
    <dbReference type="NCBI Taxonomy" id="1054996"/>
    <lineage>
        <taxon>Bacteria</taxon>
        <taxon>Pseudomonadati</taxon>
        <taxon>Pseudomonadota</taxon>
        <taxon>Alphaproteobacteria</taxon>
        <taxon>Rhodobacterales</taxon>
        <taxon>Roseobacteraceae</taxon>
        <taxon>Roseovarius</taxon>
    </lineage>
</organism>
<dbReference type="AlphaFoldDB" id="A0A1M6WBU3"/>
<evidence type="ECO:0000313" key="1">
    <source>
        <dbReference type="EMBL" id="SHK91164.1"/>
    </source>
</evidence>